<dbReference type="Proteomes" id="UP001230504">
    <property type="component" value="Unassembled WGS sequence"/>
</dbReference>
<dbReference type="RefSeq" id="XP_060417573.1">
    <property type="nucleotide sequence ID" value="XM_060555051.1"/>
</dbReference>
<name>A0AAD8V9P1_9PEZI</name>
<dbReference type="GeneID" id="85439291"/>
<sequence>MQVGGAFPLAIPPPANNSYLIQAFLLLPVLPFARLPKPHPSLPTCSLFLTSSRHRPSCYTSMESVPATPPMSSPAYRTFFFPLSPASPLWRFSSSRCPSPVPAYAFLYLSQYACHERDATADEFEK</sequence>
<evidence type="ECO:0000313" key="1">
    <source>
        <dbReference type="EMBL" id="KAK1596720.1"/>
    </source>
</evidence>
<keyword evidence="2" id="KW-1185">Reference proteome</keyword>
<protein>
    <submittedName>
        <fullName evidence="1">Uncharacterized protein</fullName>
    </submittedName>
</protein>
<dbReference type="AlphaFoldDB" id="A0AAD8V9P1"/>
<dbReference type="EMBL" id="JAHLJV010000011">
    <property type="protein sequence ID" value="KAK1596720.1"/>
    <property type="molecule type" value="Genomic_DNA"/>
</dbReference>
<gene>
    <name evidence="1" type="ORF">LY79DRAFT_51863</name>
</gene>
<reference evidence="1" key="1">
    <citation type="submission" date="2021-06" db="EMBL/GenBank/DDBJ databases">
        <title>Comparative genomics, transcriptomics and evolutionary studies reveal genomic signatures of adaptation to plant cell wall in hemibiotrophic fungi.</title>
        <authorList>
            <consortium name="DOE Joint Genome Institute"/>
            <person name="Baroncelli R."/>
            <person name="Diaz J.F."/>
            <person name="Benocci T."/>
            <person name="Peng M."/>
            <person name="Battaglia E."/>
            <person name="Haridas S."/>
            <person name="Andreopoulos W."/>
            <person name="Labutti K."/>
            <person name="Pangilinan J."/>
            <person name="Floch G.L."/>
            <person name="Makela M.R."/>
            <person name="Henrissat B."/>
            <person name="Grigoriev I.V."/>
            <person name="Crouch J.A."/>
            <person name="De Vries R.P."/>
            <person name="Sukno S.A."/>
            <person name="Thon M.R."/>
        </authorList>
    </citation>
    <scope>NUCLEOTIDE SEQUENCE</scope>
    <source>
        <strain evidence="1">CBS 125086</strain>
    </source>
</reference>
<accession>A0AAD8V9P1</accession>
<comment type="caution">
    <text evidence="1">The sequence shown here is derived from an EMBL/GenBank/DDBJ whole genome shotgun (WGS) entry which is preliminary data.</text>
</comment>
<evidence type="ECO:0000313" key="2">
    <source>
        <dbReference type="Proteomes" id="UP001230504"/>
    </source>
</evidence>
<organism evidence="1 2">
    <name type="scientific">Colletotrichum navitas</name>
    <dbReference type="NCBI Taxonomy" id="681940"/>
    <lineage>
        <taxon>Eukaryota</taxon>
        <taxon>Fungi</taxon>
        <taxon>Dikarya</taxon>
        <taxon>Ascomycota</taxon>
        <taxon>Pezizomycotina</taxon>
        <taxon>Sordariomycetes</taxon>
        <taxon>Hypocreomycetidae</taxon>
        <taxon>Glomerellales</taxon>
        <taxon>Glomerellaceae</taxon>
        <taxon>Colletotrichum</taxon>
        <taxon>Colletotrichum graminicola species complex</taxon>
    </lineage>
</organism>
<proteinExistence type="predicted"/>